<evidence type="ECO:0000313" key="3">
    <source>
        <dbReference type="EMBL" id="GHD18897.1"/>
    </source>
</evidence>
<feature type="domain" description="Putative Flp pilus-assembly TadG-like N-terminal" evidence="2">
    <location>
        <begin position="33"/>
        <end position="81"/>
    </location>
</feature>
<evidence type="ECO:0000256" key="1">
    <source>
        <dbReference type="SAM" id="Phobius"/>
    </source>
</evidence>
<evidence type="ECO:0000313" key="4">
    <source>
        <dbReference type="Proteomes" id="UP000638353"/>
    </source>
</evidence>
<name>A0A919CGL6_9ACTN</name>
<proteinExistence type="predicted"/>
<dbReference type="InterPro" id="IPR028087">
    <property type="entry name" value="Tad_N"/>
</dbReference>
<keyword evidence="1" id="KW-1133">Transmembrane helix</keyword>
<dbReference type="Proteomes" id="UP000638353">
    <property type="component" value="Unassembled WGS sequence"/>
</dbReference>
<protein>
    <recommendedName>
        <fullName evidence="2">Putative Flp pilus-assembly TadG-like N-terminal domain-containing protein</fullName>
    </recommendedName>
</protein>
<dbReference type="RefSeq" id="WP_189828418.1">
    <property type="nucleotide sequence ID" value="NZ_BMVC01000031.1"/>
</dbReference>
<organism evidence="3 4">
    <name type="scientific">Streptomyces finlayi</name>
    <dbReference type="NCBI Taxonomy" id="67296"/>
    <lineage>
        <taxon>Bacteria</taxon>
        <taxon>Bacillati</taxon>
        <taxon>Actinomycetota</taxon>
        <taxon>Actinomycetes</taxon>
        <taxon>Kitasatosporales</taxon>
        <taxon>Streptomycetaceae</taxon>
        <taxon>Streptomyces</taxon>
    </lineage>
</organism>
<reference evidence="3" key="1">
    <citation type="journal article" date="2014" name="Int. J. Syst. Evol. Microbiol.">
        <title>Complete genome sequence of Corynebacterium casei LMG S-19264T (=DSM 44701T), isolated from a smear-ripened cheese.</title>
        <authorList>
            <consortium name="US DOE Joint Genome Institute (JGI-PGF)"/>
            <person name="Walter F."/>
            <person name="Albersmeier A."/>
            <person name="Kalinowski J."/>
            <person name="Ruckert C."/>
        </authorList>
    </citation>
    <scope>NUCLEOTIDE SEQUENCE</scope>
    <source>
        <strain evidence="3">JCM 4637</strain>
    </source>
</reference>
<gene>
    <name evidence="3" type="ORF">GCM10010334_82160</name>
</gene>
<comment type="caution">
    <text evidence="3">The sequence shown here is derived from an EMBL/GenBank/DDBJ whole genome shotgun (WGS) entry which is preliminary data.</text>
</comment>
<dbReference type="AlphaFoldDB" id="A0A919CGL6"/>
<reference evidence="3" key="2">
    <citation type="submission" date="2020-09" db="EMBL/GenBank/DDBJ databases">
        <authorList>
            <person name="Sun Q."/>
            <person name="Ohkuma M."/>
        </authorList>
    </citation>
    <scope>NUCLEOTIDE SEQUENCE</scope>
    <source>
        <strain evidence="3">JCM 4637</strain>
    </source>
</reference>
<feature type="transmembrane region" description="Helical" evidence="1">
    <location>
        <begin position="35"/>
        <end position="55"/>
    </location>
</feature>
<dbReference type="EMBL" id="BMVC01000031">
    <property type="protein sequence ID" value="GHD18897.1"/>
    <property type="molecule type" value="Genomic_DNA"/>
</dbReference>
<accession>A0A919CGL6</accession>
<keyword evidence="1" id="KW-0812">Transmembrane</keyword>
<dbReference type="Pfam" id="PF13400">
    <property type="entry name" value="Tad"/>
    <property type="match status" value="1"/>
</dbReference>
<evidence type="ECO:0000259" key="2">
    <source>
        <dbReference type="Pfam" id="PF13400"/>
    </source>
</evidence>
<keyword evidence="1" id="KW-0472">Membrane</keyword>
<sequence>MITPCWVCARVARAGQVVRARYRQRIALRSDEGSVSIFVAIVTVPLLLLGGLLVVDATGKMRADERADAIAMEAARAAAQAIDGAALLGQGKAAADPATATGAAQGYLARAGVTGQVTVADGGTRITVTVDDTYATKFLSMAGVTSLAVSGHGQAALLHGVLTPQGQKGP</sequence>